<dbReference type="EMBL" id="CAADRP010001819">
    <property type="protein sequence ID" value="VFU53786.1"/>
    <property type="molecule type" value="Genomic_DNA"/>
</dbReference>
<reference evidence="1" key="1">
    <citation type="submission" date="2019-03" db="EMBL/GenBank/DDBJ databases">
        <authorList>
            <person name="Mank J."/>
            <person name="Almeida P."/>
        </authorList>
    </citation>
    <scope>NUCLEOTIDE SEQUENCE</scope>
    <source>
        <strain evidence="1">78183</strain>
    </source>
</reference>
<proteinExistence type="predicted"/>
<protein>
    <submittedName>
        <fullName evidence="1">Uncharacterized protein</fullName>
    </submittedName>
</protein>
<sequence length="70" mass="8066">MIKKILESQESRLSRNVIMTGSVLFNGKKRRQDAGLCDTRGCAVRNSYSQRNDHLLCKFKASRYDDKRGD</sequence>
<evidence type="ECO:0000313" key="1">
    <source>
        <dbReference type="EMBL" id="VFU53786.1"/>
    </source>
</evidence>
<gene>
    <name evidence="1" type="ORF">SVIM_LOCUS373865</name>
</gene>
<dbReference type="AlphaFoldDB" id="A0A6N2MHQ4"/>
<name>A0A6N2MHQ4_SALVM</name>
<organism evidence="1">
    <name type="scientific">Salix viminalis</name>
    <name type="common">Common osier</name>
    <name type="synonym">Basket willow</name>
    <dbReference type="NCBI Taxonomy" id="40686"/>
    <lineage>
        <taxon>Eukaryota</taxon>
        <taxon>Viridiplantae</taxon>
        <taxon>Streptophyta</taxon>
        <taxon>Embryophyta</taxon>
        <taxon>Tracheophyta</taxon>
        <taxon>Spermatophyta</taxon>
        <taxon>Magnoliopsida</taxon>
        <taxon>eudicotyledons</taxon>
        <taxon>Gunneridae</taxon>
        <taxon>Pentapetalae</taxon>
        <taxon>rosids</taxon>
        <taxon>fabids</taxon>
        <taxon>Malpighiales</taxon>
        <taxon>Salicaceae</taxon>
        <taxon>Saliceae</taxon>
        <taxon>Salix</taxon>
    </lineage>
</organism>
<accession>A0A6N2MHQ4</accession>